<name>A0A0P9EMT1_RHOGW</name>
<gene>
    <name evidence="2" type="ORF">RHOBADRAFT_46255</name>
</gene>
<protein>
    <submittedName>
        <fullName evidence="2">Uncharacterized protein</fullName>
    </submittedName>
</protein>
<evidence type="ECO:0000256" key="1">
    <source>
        <dbReference type="SAM" id="MobiDB-lite"/>
    </source>
</evidence>
<sequence length="321" mass="35243">MADAAPGQPATLLQRLAHTDPVFARLLTVYSSLTPAVISQRDSVGRSDSNNVANIRAAPERFARGWADLLPDERERAVDLVVSSFCDLEARSARDWTMLPYRELQGKAKRSRILHHHDVAKKELKNLQLKVDEIVSAAPSAASFRTSFSSPDGVTAAKLKRMQKRPVDLILAGATDAAQSPEDRLDIFTRCVGDLLKLYHDQRLPHVSHGQHHAYLDVARDTLLSRSEATSFLEHLPPDRQRNATRLARNCLYSACSARMSGTELPLLRDLISDLCSAVIVDIDPSTIRPPLLPRSDLPAGPGLATNSSPFHGADPTAPQF</sequence>
<evidence type="ECO:0000313" key="3">
    <source>
        <dbReference type="Proteomes" id="UP000053890"/>
    </source>
</evidence>
<dbReference type="RefSeq" id="XP_018269199.1">
    <property type="nucleotide sequence ID" value="XM_018414749.1"/>
</dbReference>
<dbReference type="AlphaFoldDB" id="A0A0P9EMT1"/>
<evidence type="ECO:0000313" key="2">
    <source>
        <dbReference type="EMBL" id="KPV73150.1"/>
    </source>
</evidence>
<keyword evidence="3" id="KW-1185">Reference proteome</keyword>
<dbReference type="GeneID" id="28975197"/>
<reference evidence="2 3" key="1">
    <citation type="journal article" date="2015" name="Front. Microbiol.">
        <title>Genome sequence of the plant growth promoting endophytic yeast Rhodotorula graminis WP1.</title>
        <authorList>
            <person name="Firrincieli A."/>
            <person name="Otillar R."/>
            <person name="Salamov A."/>
            <person name="Schmutz J."/>
            <person name="Khan Z."/>
            <person name="Redman R.S."/>
            <person name="Fleck N.D."/>
            <person name="Lindquist E."/>
            <person name="Grigoriev I.V."/>
            <person name="Doty S.L."/>
        </authorList>
    </citation>
    <scope>NUCLEOTIDE SEQUENCE [LARGE SCALE GENOMIC DNA]</scope>
    <source>
        <strain evidence="2 3">WP1</strain>
    </source>
</reference>
<proteinExistence type="predicted"/>
<dbReference type="EMBL" id="KQ474084">
    <property type="protein sequence ID" value="KPV73150.1"/>
    <property type="molecule type" value="Genomic_DNA"/>
</dbReference>
<accession>A0A0P9EMT1</accession>
<organism evidence="2 3">
    <name type="scientific">Rhodotorula graminis (strain WP1)</name>
    <dbReference type="NCBI Taxonomy" id="578459"/>
    <lineage>
        <taxon>Eukaryota</taxon>
        <taxon>Fungi</taxon>
        <taxon>Dikarya</taxon>
        <taxon>Basidiomycota</taxon>
        <taxon>Pucciniomycotina</taxon>
        <taxon>Microbotryomycetes</taxon>
        <taxon>Sporidiobolales</taxon>
        <taxon>Sporidiobolaceae</taxon>
        <taxon>Rhodotorula</taxon>
    </lineage>
</organism>
<dbReference type="Proteomes" id="UP000053890">
    <property type="component" value="Unassembled WGS sequence"/>
</dbReference>
<feature type="region of interest" description="Disordered" evidence="1">
    <location>
        <begin position="291"/>
        <end position="321"/>
    </location>
</feature>